<dbReference type="Proteomes" id="UP000232323">
    <property type="component" value="Unassembled WGS sequence"/>
</dbReference>
<sequence>MLSALGTWFRQNAKSSRTSPLVSVLTQQSSCSAHYFVSTSSAVKEHNDDDEPPEDDEDIHKDFPLMGRENAVQQPMERAEVTRCLRLMPHSPWMRLHESAAEGVVARYFTQYRRRLTRTLFAPVYSHASRLCTDIVQDAVEASFDMPAFLEGASSALEVTYGLLGSHQYDTLRGLVTAKLLQAFRRASNELIEEQELKLVDISAKVLTMQPVCVNLWGPKSVEQFDPAWINCEAGAHVSRSWLVQTVTVDCNLDMRYQDTNSGSELVQASLFRHGHVLFARGPLPRGRRESLDNLPWRIMGVL</sequence>
<comment type="caution">
    <text evidence="1">The sequence shown here is derived from an EMBL/GenBank/DDBJ whole genome shotgun (WGS) entry which is preliminary data.</text>
</comment>
<organism evidence="1 2">
    <name type="scientific">Chlamydomonas eustigma</name>
    <dbReference type="NCBI Taxonomy" id="1157962"/>
    <lineage>
        <taxon>Eukaryota</taxon>
        <taxon>Viridiplantae</taxon>
        <taxon>Chlorophyta</taxon>
        <taxon>core chlorophytes</taxon>
        <taxon>Chlorophyceae</taxon>
        <taxon>CS clade</taxon>
        <taxon>Chlamydomonadales</taxon>
        <taxon>Chlamydomonadaceae</taxon>
        <taxon>Chlamydomonas</taxon>
    </lineage>
</organism>
<accession>A0A250X677</accession>
<evidence type="ECO:0000313" key="2">
    <source>
        <dbReference type="Proteomes" id="UP000232323"/>
    </source>
</evidence>
<proteinExistence type="predicted"/>
<dbReference type="EMBL" id="BEGY01000033">
    <property type="protein sequence ID" value="GAX78584.1"/>
    <property type="molecule type" value="Genomic_DNA"/>
</dbReference>
<gene>
    <name evidence="1" type="ORF">CEUSTIGMA_g6023.t1</name>
</gene>
<dbReference type="OrthoDB" id="535021at2759"/>
<dbReference type="AlphaFoldDB" id="A0A250X677"/>
<evidence type="ECO:0000313" key="1">
    <source>
        <dbReference type="EMBL" id="GAX78584.1"/>
    </source>
</evidence>
<name>A0A250X677_9CHLO</name>
<reference evidence="1 2" key="1">
    <citation type="submission" date="2017-08" db="EMBL/GenBank/DDBJ databases">
        <title>Acidophilic green algal genome provides insights into adaptation to an acidic environment.</title>
        <authorList>
            <person name="Hirooka S."/>
            <person name="Hirose Y."/>
            <person name="Kanesaki Y."/>
            <person name="Higuchi S."/>
            <person name="Fujiwara T."/>
            <person name="Onuma R."/>
            <person name="Era A."/>
            <person name="Ohbayashi R."/>
            <person name="Uzuka A."/>
            <person name="Nozaki H."/>
            <person name="Yoshikawa H."/>
            <person name="Miyagishima S.Y."/>
        </authorList>
    </citation>
    <scope>NUCLEOTIDE SEQUENCE [LARGE SCALE GENOMIC DNA]</scope>
    <source>
        <strain evidence="1 2">NIES-2499</strain>
    </source>
</reference>
<dbReference type="STRING" id="1157962.A0A250X677"/>
<evidence type="ECO:0008006" key="3">
    <source>
        <dbReference type="Google" id="ProtNLM"/>
    </source>
</evidence>
<keyword evidence="2" id="KW-1185">Reference proteome</keyword>
<protein>
    <recommendedName>
        <fullName evidence="3">Tim44-like domain-containing protein</fullName>
    </recommendedName>
</protein>